<evidence type="ECO:0000256" key="1">
    <source>
        <dbReference type="ARBA" id="ARBA00010641"/>
    </source>
</evidence>
<accession>A0A3A1US72</accession>
<dbReference type="GO" id="GO:0006352">
    <property type="term" value="P:DNA-templated transcription initiation"/>
    <property type="evidence" value="ECO:0007669"/>
    <property type="project" value="InterPro"/>
</dbReference>
<dbReference type="GO" id="GO:0003677">
    <property type="term" value="F:DNA binding"/>
    <property type="evidence" value="ECO:0007669"/>
    <property type="project" value="UniProtKB-KW"/>
</dbReference>
<dbReference type="InterPro" id="IPR029068">
    <property type="entry name" value="Glyas_Bleomycin-R_OHBP_Dase"/>
</dbReference>
<dbReference type="Gene3D" id="3.10.180.10">
    <property type="entry name" value="2,3-Dihydroxybiphenyl 1,2-Dioxygenase, domain 1"/>
    <property type="match status" value="1"/>
</dbReference>
<evidence type="ECO:0000259" key="6">
    <source>
        <dbReference type="Pfam" id="PF04542"/>
    </source>
</evidence>
<name>A0A3A1US72_9BACL</name>
<dbReference type="InterPro" id="IPR013324">
    <property type="entry name" value="RNA_pol_sigma_r3/r4-like"/>
</dbReference>
<evidence type="ECO:0000259" key="7">
    <source>
        <dbReference type="Pfam" id="PF08281"/>
    </source>
</evidence>
<dbReference type="PANTHER" id="PTHR43133:SF8">
    <property type="entry name" value="RNA POLYMERASE SIGMA FACTOR HI_1459-RELATED"/>
    <property type="match status" value="1"/>
</dbReference>
<dbReference type="Pfam" id="PF08281">
    <property type="entry name" value="Sigma70_r4_2"/>
    <property type="match status" value="1"/>
</dbReference>
<keyword evidence="2" id="KW-0805">Transcription regulation</keyword>
<dbReference type="SUPFAM" id="SSF54593">
    <property type="entry name" value="Glyoxalase/Bleomycin resistance protein/Dihydroxybiphenyl dioxygenase"/>
    <property type="match status" value="1"/>
</dbReference>
<comment type="caution">
    <text evidence="8">The sequence shown here is derived from an EMBL/GenBank/DDBJ whole genome shotgun (WGS) entry which is preliminary data.</text>
</comment>
<keyword evidence="3" id="KW-0731">Sigma factor</keyword>
<dbReference type="Pfam" id="PF04542">
    <property type="entry name" value="Sigma70_r2"/>
    <property type="match status" value="1"/>
</dbReference>
<dbReference type="InterPro" id="IPR036388">
    <property type="entry name" value="WH-like_DNA-bd_sf"/>
</dbReference>
<dbReference type="InterPro" id="IPR014284">
    <property type="entry name" value="RNA_pol_sigma-70_dom"/>
</dbReference>
<sequence>MDDISSEGRKSLNPIAVIEPYLPDLRLYCRALASSEWDAEDLMQETLLKAYRSLEQAPERQVSKSYLRLIAKNVWIDQYRKRKAAGDSVTFDEALHLAEASPVSELTVRESLEQLAGRLNPRQMVLILLVDVFRFSAAETGELLHMTVGAVKEGLKRARRRLRTMMNDTNDWRTDRAKPSTGPSDGMLTKESFEQFLSAFREGDAEGICTAYLALASRGMQVESVSVQSGRYSFTFRDPNGHLIEIFQAK</sequence>
<dbReference type="PANTHER" id="PTHR43133">
    <property type="entry name" value="RNA POLYMERASE ECF-TYPE SIGMA FACTO"/>
    <property type="match status" value="1"/>
</dbReference>
<dbReference type="CDD" id="cd06587">
    <property type="entry name" value="VOC"/>
    <property type="match status" value="1"/>
</dbReference>
<dbReference type="InterPro" id="IPR039425">
    <property type="entry name" value="RNA_pol_sigma-70-like"/>
</dbReference>
<evidence type="ECO:0000313" key="9">
    <source>
        <dbReference type="Proteomes" id="UP000266482"/>
    </source>
</evidence>
<dbReference type="SUPFAM" id="SSF88946">
    <property type="entry name" value="Sigma2 domain of RNA polymerase sigma factors"/>
    <property type="match status" value="1"/>
</dbReference>
<evidence type="ECO:0000313" key="8">
    <source>
        <dbReference type="EMBL" id="RIX51399.1"/>
    </source>
</evidence>
<dbReference type="InterPro" id="IPR013325">
    <property type="entry name" value="RNA_pol_sigma_r2"/>
</dbReference>
<dbReference type="NCBIfam" id="TIGR02937">
    <property type="entry name" value="sigma70-ECF"/>
    <property type="match status" value="1"/>
</dbReference>
<keyword evidence="4" id="KW-0238">DNA-binding</keyword>
<organism evidence="8 9">
    <name type="scientific">Paenibacillus nanensis</name>
    <dbReference type="NCBI Taxonomy" id="393251"/>
    <lineage>
        <taxon>Bacteria</taxon>
        <taxon>Bacillati</taxon>
        <taxon>Bacillota</taxon>
        <taxon>Bacilli</taxon>
        <taxon>Bacillales</taxon>
        <taxon>Paenibacillaceae</taxon>
        <taxon>Paenibacillus</taxon>
    </lineage>
</organism>
<protein>
    <submittedName>
        <fullName evidence="8">Sigma-70 family RNA polymerase sigma factor</fullName>
    </submittedName>
</protein>
<dbReference type="Gene3D" id="1.10.1740.10">
    <property type="match status" value="1"/>
</dbReference>
<dbReference type="Proteomes" id="UP000266482">
    <property type="component" value="Unassembled WGS sequence"/>
</dbReference>
<dbReference type="OrthoDB" id="2381154at2"/>
<keyword evidence="9" id="KW-1185">Reference proteome</keyword>
<feature type="domain" description="RNA polymerase sigma factor 70 region 4 type 2" evidence="7">
    <location>
        <begin position="110"/>
        <end position="162"/>
    </location>
</feature>
<dbReference type="InterPro" id="IPR013249">
    <property type="entry name" value="RNA_pol_sigma70_r4_t2"/>
</dbReference>
<dbReference type="AlphaFoldDB" id="A0A3A1US72"/>
<proteinExistence type="inferred from homology"/>
<feature type="domain" description="RNA polymerase sigma-70 region 2" evidence="6">
    <location>
        <begin position="18"/>
        <end position="83"/>
    </location>
</feature>
<comment type="similarity">
    <text evidence="1">Belongs to the sigma-70 factor family. ECF subfamily.</text>
</comment>
<dbReference type="InterPro" id="IPR007627">
    <property type="entry name" value="RNA_pol_sigma70_r2"/>
</dbReference>
<reference evidence="8 9" key="1">
    <citation type="submission" date="2018-09" db="EMBL/GenBank/DDBJ databases">
        <title>Paenibacillus aracenensis nov. sp. isolated from a cave in southern Spain.</title>
        <authorList>
            <person name="Jurado V."/>
            <person name="Gutierrez-Patricio S."/>
            <person name="Gonzalez-Pimentel J.L."/>
            <person name="Miller A.Z."/>
            <person name="Laiz L."/>
            <person name="Saiz-Jimenez C."/>
        </authorList>
    </citation>
    <scope>NUCLEOTIDE SEQUENCE [LARGE SCALE GENOMIC DNA]</scope>
    <source>
        <strain evidence="8 9">DSM 22867</strain>
    </source>
</reference>
<dbReference type="Gene3D" id="1.10.10.10">
    <property type="entry name" value="Winged helix-like DNA-binding domain superfamily/Winged helix DNA-binding domain"/>
    <property type="match status" value="1"/>
</dbReference>
<evidence type="ECO:0000256" key="5">
    <source>
        <dbReference type="ARBA" id="ARBA00023163"/>
    </source>
</evidence>
<evidence type="ECO:0000256" key="4">
    <source>
        <dbReference type="ARBA" id="ARBA00023125"/>
    </source>
</evidence>
<dbReference type="EMBL" id="QXQA01000010">
    <property type="protein sequence ID" value="RIX51399.1"/>
    <property type="molecule type" value="Genomic_DNA"/>
</dbReference>
<keyword evidence="5" id="KW-0804">Transcription</keyword>
<dbReference type="GO" id="GO:0016987">
    <property type="term" value="F:sigma factor activity"/>
    <property type="evidence" value="ECO:0007669"/>
    <property type="project" value="UniProtKB-KW"/>
</dbReference>
<evidence type="ECO:0000256" key="3">
    <source>
        <dbReference type="ARBA" id="ARBA00023082"/>
    </source>
</evidence>
<gene>
    <name evidence="8" type="ORF">D3P08_15880</name>
</gene>
<dbReference type="SUPFAM" id="SSF88659">
    <property type="entry name" value="Sigma3 and sigma4 domains of RNA polymerase sigma factors"/>
    <property type="match status" value="1"/>
</dbReference>
<evidence type="ECO:0000256" key="2">
    <source>
        <dbReference type="ARBA" id="ARBA00023015"/>
    </source>
</evidence>